<feature type="repeat" description="WD" evidence="5">
    <location>
        <begin position="222"/>
        <end position="263"/>
    </location>
</feature>
<keyword evidence="2" id="KW-0677">Repeat</keyword>
<proteinExistence type="predicted"/>
<dbReference type="CDD" id="cd05529">
    <property type="entry name" value="Bromo_WDR9_I_like"/>
    <property type="match status" value="1"/>
</dbReference>
<feature type="compositionally biased region" description="Basic residues" evidence="6">
    <location>
        <begin position="1516"/>
        <end position="1525"/>
    </location>
</feature>
<feature type="compositionally biased region" description="Basic residues" evidence="6">
    <location>
        <begin position="1357"/>
        <end position="1371"/>
    </location>
</feature>
<dbReference type="Pfam" id="PF25437">
    <property type="entry name" value="BRWD1_N"/>
    <property type="match status" value="1"/>
</dbReference>
<dbReference type="PANTHER" id="PTHR16266:SF17">
    <property type="entry name" value="BRWD3"/>
    <property type="match status" value="1"/>
</dbReference>
<organism evidence="8">
    <name type="scientific">Photinus pyralis</name>
    <name type="common">Common eastern firefly</name>
    <name type="synonym">Lampyris pyralis</name>
    <dbReference type="NCBI Taxonomy" id="7054"/>
    <lineage>
        <taxon>Eukaryota</taxon>
        <taxon>Metazoa</taxon>
        <taxon>Ecdysozoa</taxon>
        <taxon>Arthropoda</taxon>
        <taxon>Hexapoda</taxon>
        <taxon>Insecta</taxon>
        <taxon>Pterygota</taxon>
        <taxon>Neoptera</taxon>
        <taxon>Endopterygota</taxon>
        <taxon>Coleoptera</taxon>
        <taxon>Polyphaga</taxon>
        <taxon>Elateriformia</taxon>
        <taxon>Elateroidea</taxon>
        <taxon>Lampyridae</taxon>
        <taxon>Lampyrinae</taxon>
        <taxon>Photinus</taxon>
    </lineage>
</organism>
<evidence type="ECO:0000256" key="6">
    <source>
        <dbReference type="SAM" id="MobiDB-lite"/>
    </source>
</evidence>
<dbReference type="Gene3D" id="1.20.920.10">
    <property type="entry name" value="Bromodomain-like"/>
    <property type="match status" value="2"/>
</dbReference>
<dbReference type="FunFam" id="1.20.920.10:FF:000044">
    <property type="entry name" value="Bromodomain and WD repeat domain-containing 1"/>
    <property type="match status" value="1"/>
</dbReference>
<dbReference type="PANTHER" id="PTHR16266">
    <property type="entry name" value="WD REPEAT DOMAIN 9"/>
    <property type="match status" value="1"/>
</dbReference>
<feature type="compositionally biased region" description="Basic and acidic residues" evidence="6">
    <location>
        <begin position="1388"/>
        <end position="1403"/>
    </location>
</feature>
<dbReference type="InterPro" id="IPR019775">
    <property type="entry name" value="WD40_repeat_CS"/>
</dbReference>
<dbReference type="InterPro" id="IPR001487">
    <property type="entry name" value="Bromodomain"/>
</dbReference>
<feature type="compositionally biased region" description="Low complexity" evidence="6">
    <location>
        <begin position="1422"/>
        <end position="1442"/>
    </location>
</feature>
<dbReference type="InterPro" id="IPR036427">
    <property type="entry name" value="Bromodomain-like_sf"/>
</dbReference>
<dbReference type="PROSITE" id="PS00633">
    <property type="entry name" value="BROMODOMAIN_1"/>
    <property type="match status" value="1"/>
</dbReference>
<dbReference type="InterPro" id="IPR057452">
    <property type="entry name" value="BRWD/PHIP_N"/>
</dbReference>
<feature type="region of interest" description="Disordered" evidence="6">
    <location>
        <begin position="738"/>
        <end position="859"/>
    </location>
</feature>
<feature type="repeat" description="WD" evidence="5">
    <location>
        <begin position="468"/>
        <end position="510"/>
    </location>
</feature>
<dbReference type="FunFam" id="2.130.10.10:FF:000997">
    <property type="entry name" value="AGAP002030-PA-like protein"/>
    <property type="match status" value="1"/>
</dbReference>
<dbReference type="PROSITE" id="PS50014">
    <property type="entry name" value="BROMODOMAIN_2"/>
    <property type="match status" value="2"/>
</dbReference>
<dbReference type="FunFam" id="2.130.10.10:FF:000674">
    <property type="entry name" value="WD-repeat protein, putative"/>
    <property type="match status" value="1"/>
</dbReference>
<reference evidence="8" key="1">
    <citation type="journal article" date="2016" name="Sci. Rep.">
        <title>Molecular characterization of firefly nuptial gifts: a multi-omics approach sheds light on postcopulatory sexual selection.</title>
        <authorList>
            <person name="Al-Wathiqui N."/>
            <person name="Fallon T.R."/>
            <person name="South A."/>
            <person name="Weng J.K."/>
            <person name="Lewis S.M."/>
        </authorList>
    </citation>
    <scope>NUCLEOTIDE SEQUENCE</scope>
</reference>
<dbReference type="InterPro" id="IPR001680">
    <property type="entry name" value="WD40_rpt"/>
</dbReference>
<dbReference type="GO" id="GO:0008360">
    <property type="term" value="P:regulation of cell shape"/>
    <property type="evidence" value="ECO:0007669"/>
    <property type="project" value="TreeGrafter"/>
</dbReference>
<feature type="compositionally biased region" description="Basic residues" evidence="6">
    <location>
        <begin position="1560"/>
        <end position="1575"/>
    </location>
</feature>
<dbReference type="EMBL" id="GEZM01024114">
    <property type="protein sequence ID" value="JAV87959.1"/>
    <property type="molecule type" value="Transcribed_RNA"/>
</dbReference>
<evidence type="ECO:0000256" key="2">
    <source>
        <dbReference type="ARBA" id="ARBA00022737"/>
    </source>
</evidence>
<feature type="region of interest" description="Disordered" evidence="6">
    <location>
        <begin position="650"/>
        <end position="669"/>
    </location>
</feature>
<dbReference type="InterPro" id="IPR036322">
    <property type="entry name" value="WD40_repeat_dom_sf"/>
</dbReference>
<feature type="domain" description="Bromo" evidence="7">
    <location>
        <begin position="1106"/>
        <end position="1176"/>
    </location>
</feature>
<keyword evidence="3 4" id="KW-0103">Bromodomain</keyword>
<dbReference type="InterPro" id="IPR018359">
    <property type="entry name" value="Bromodomain_CS"/>
</dbReference>
<dbReference type="SMART" id="SM00320">
    <property type="entry name" value="WD40"/>
    <property type="match status" value="8"/>
</dbReference>
<dbReference type="SMART" id="SM00297">
    <property type="entry name" value="BROMO"/>
    <property type="match status" value="2"/>
</dbReference>
<feature type="compositionally biased region" description="Low complexity" evidence="6">
    <location>
        <begin position="795"/>
        <end position="810"/>
    </location>
</feature>
<evidence type="ECO:0000313" key="8">
    <source>
        <dbReference type="EMBL" id="JAV87959.1"/>
    </source>
</evidence>
<feature type="compositionally biased region" description="Basic residues" evidence="6">
    <location>
        <begin position="824"/>
        <end position="838"/>
    </location>
</feature>
<keyword evidence="1 5" id="KW-0853">WD repeat</keyword>
<dbReference type="FunFam" id="1.20.920.10:FF:000066">
    <property type="entry name" value="Transcription initiation factor TFIID subunit 1"/>
    <property type="match status" value="1"/>
</dbReference>
<dbReference type="SUPFAM" id="SSF50978">
    <property type="entry name" value="WD40 repeat-like"/>
    <property type="match status" value="1"/>
</dbReference>
<dbReference type="InterPro" id="IPR015943">
    <property type="entry name" value="WD40/YVTN_repeat-like_dom_sf"/>
</dbReference>
<dbReference type="Pfam" id="PF25313">
    <property type="entry name" value="BRWD_AD"/>
    <property type="match status" value="1"/>
</dbReference>
<feature type="compositionally biased region" description="Polar residues" evidence="6">
    <location>
        <begin position="840"/>
        <end position="854"/>
    </location>
</feature>
<name>A0A1Y1MQK0_PHOPY</name>
<dbReference type="GO" id="GO:0005634">
    <property type="term" value="C:nucleus"/>
    <property type="evidence" value="ECO:0007669"/>
    <property type="project" value="TreeGrafter"/>
</dbReference>
<feature type="domain" description="Bromo" evidence="7">
    <location>
        <begin position="1256"/>
        <end position="1326"/>
    </location>
</feature>
<sequence length="1575" mass="178577">MSSEAGTSKGNEIFTELYFLIQKCLSVSPLKETHQMLVKELESSNILPNRLDWKGNEHRRNLAELEKHYPHIGPDYLLKICSRLGCILDRELPPSIKRAPSLLGAGRQSLLRRTDHKRCNNAQLYYAARIHGKPLLDPPFLKSTHNIVNVCIGRQMSGPTTRHLVVGSSRYANLQLQRRTLGHLSAVYCLLFDRTGRFIVTGADDLLIKVWSSTTGRLLATFRGASSELTDIAINLENTLLAAGSIDRILRVWNLQFGYPVAVLVAQAGIITSVNFCPSSRWDVRYLISTSTDGSVAFWSYSLDTVGKAVFVSKPIIYQEKMRPGQAQMICSSFSPGGLLLATGSADHHVRVYFMHGDEGPNRILETQAHTDRVDSIQWSNHSLRFISGSKDGSAHIWNFECQQWKSIRLLMSTTLASDTKKHDAEEDKKLKVTMVAWDCSDTWVVTAVSDYSLKVWRADNGHLERVLKGHTEEIYVLESHPHDKNVVLSAGHDGQLFIWDVFQGRQVAHFMNNIEGQGYGAIFDAKWSPDGTMIAATDSHGHMLIFGFGCGHPLMKTLPTELFFHTDYRPLVRDNNHVALDEQTQIAPHLMPPPFLVDVDGNPYPPMIQQLVPGREFCKIEQLVPNIVIGSEGVQEVIEGLPEDLERAANSQQREREVDDDDLQSVPRSPRIAGMRRFEYLGLAKLDQIKGNKKILVKPLTISERDRAKDVTESLCALELAEYRNQMKKRPLMINTATTTAPVNNAHKGHRRRARALRRAESVATDGTEGEVESNNSNSSVRSDDSENHEDISTSDSSSECSESSGYSDWVAEHSVNLEPPKRSKRRQTTTNAKKKQISSEPNNVTEEPTTATPKPVINNAKTTKELPEIYKPLEWLSETMPCKAPYFPQMGDEIVYFTQGHQMYVEAVSTKSVYETNPKDLPWSKMEFKDHEFVKVVGIKYEIRPPRLCCLKLALLDSESRLTGNIFTIKYHDMADVLDFLVLKQTYDAAISRTWNAGDRFRCMIDDCWWMGKIVSKSPLSADSPNSLFMSYEIQWDSEEFERMSSWDLEPIREDRLPENMGDPVKVLPEEIQNILYRPQAEEWPHGDRESACKKICEGLEKVMGLAIAEPFLAPVDLSQYPTYAYIVEYPIDLSTIKARLENNFYRRITAAQFDVRYLATNAEKFNEPHSIIVKRARIISELCLKIIKSYSENLDVGAVYHQLMDTYQSTDSEAEVIQSGPSTSRSLASLITRRLRHPDDWKHEARALLETLWRCEDSVPFRTPVDNLKHTDYYQVIDTPMDLGTVKEDLLGGNYETPLDFCKDMRLIFQNSKNYNTNKRSRIYAMTIRLSAMFEEHMTRILYNWKIARRRSSTSLKRNLKRSRRKKLNNQSFKESPSEESSAAEETKSKSPTRNMEETNGHVSEFQLSENSEDKNSSSRESSCSSSSSEQSTYKPSSSGIKVKRLEGTSKRKPVLNSYKKNVGRRKSSSSEATNTDDSELPKRQSVKRKVNNLRSRGSTSRVSSDSDDIRTSLRKRSMKRPRYVEDSDSVGSSAAQENGNDTDDTDADVTTVSSRGRVRRLTPRAKALLKR</sequence>
<feature type="compositionally biased region" description="Low complexity" evidence="6">
    <location>
        <begin position="738"/>
        <end position="747"/>
    </location>
</feature>
<evidence type="ECO:0000256" key="1">
    <source>
        <dbReference type="ARBA" id="ARBA00022574"/>
    </source>
</evidence>
<feature type="repeat" description="WD" evidence="5">
    <location>
        <begin position="367"/>
        <end position="401"/>
    </location>
</feature>
<evidence type="ECO:0000256" key="3">
    <source>
        <dbReference type="ARBA" id="ARBA00023117"/>
    </source>
</evidence>
<dbReference type="InterPro" id="IPR057451">
    <property type="entry name" value="BRWD/PHIP_AD"/>
</dbReference>
<evidence type="ECO:0000256" key="4">
    <source>
        <dbReference type="PROSITE-ProRule" id="PRU00035"/>
    </source>
</evidence>
<dbReference type="Pfam" id="PF00439">
    <property type="entry name" value="Bromodomain"/>
    <property type="match status" value="2"/>
</dbReference>
<feature type="compositionally biased region" description="Basic residues" evidence="6">
    <location>
        <begin position="748"/>
        <end position="758"/>
    </location>
</feature>
<dbReference type="Gene3D" id="2.130.10.10">
    <property type="entry name" value="YVTN repeat-like/Quinoprotein amine dehydrogenase"/>
    <property type="match status" value="3"/>
</dbReference>
<dbReference type="Pfam" id="PF00400">
    <property type="entry name" value="WD40"/>
    <property type="match status" value="7"/>
</dbReference>
<dbReference type="InterPro" id="IPR052060">
    <property type="entry name" value="Bromo_WD_repeat"/>
</dbReference>
<dbReference type="PROSITE" id="PS00678">
    <property type="entry name" value="WD_REPEATS_1"/>
    <property type="match status" value="2"/>
</dbReference>
<evidence type="ECO:0000256" key="5">
    <source>
        <dbReference type="PROSITE-ProRule" id="PRU00221"/>
    </source>
</evidence>
<feature type="repeat" description="WD" evidence="5">
    <location>
        <begin position="180"/>
        <end position="221"/>
    </location>
</feature>
<dbReference type="SUPFAM" id="SSF47370">
    <property type="entry name" value="Bromodomain"/>
    <property type="match status" value="2"/>
</dbReference>
<dbReference type="CDD" id="cd00200">
    <property type="entry name" value="WD40"/>
    <property type="match status" value="1"/>
</dbReference>
<feature type="compositionally biased region" description="Polar residues" evidence="6">
    <location>
        <begin position="1533"/>
        <end position="1543"/>
    </location>
</feature>
<feature type="compositionally biased region" description="Basic and acidic residues" evidence="6">
    <location>
        <begin position="783"/>
        <end position="793"/>
    </location>
</feature>
<dbReference type="GO" id="GO:0006357">
    <property type="term" value="P:regulation of transcription by RNA polymerase II"/>
    <property type="evidence" value="ECO:0007669"/>
    <property type="project" value="TreeGrafter"/>
</dbReference>
<feature type="region of interest" description="Disordered" evidence="6">
    <location>
        <begin position="1357"/>
        <end position="1575"/>
    </location>
</feature>
<dbReference type="PROSITE" id="PS50294">
    <property type="entry name" value="WD_REPEATS_REGION"/>
    <property type="match status" value="4"/>
</dbReference>
<evidence type="ECO:0000259" key="7">
    <source>
        <dbReference type="PROSITE" id="PS50014"/>
    </source>
</evidence>
<dbReference type="PROSITE" id="PS50082">
    <property type="entry name" value="WD_REPEATS_2"/>
    <property type="match status" value="4"/>
</dbReference>
<protein>
    <recommendedName>
        <fullName evidence="7">Bromo domain-containing protein</fullName>
    </recommendedName>
</protein>
<dbReference type="PRINTS" id="PR00503">
    <property type="entry name" value="BROMODOMAIN"/>
</dbReference>
<accession>A0A1Y1MQK0</accession>
<feature type="compositionally biased region" description="Low complexity" evidence="6">
    <location>
        <begin position="1498"/>
        <end position="1507"/>
    </location>
</feature>
<dbReference type="GO" id="GO:0007010">
    <property type="term" value="P:cytoskeleton organization"/>
    <property type="evidence" value="ECO:0007669"/>
    <property type="project" value="TreeGrafter"/>
</dbReference>